<evidence type="ECO:0000256" key="1">
    <source>
        <dbReference type="SAM" id="Phobius"/>
    </source>
</evidence>
<proteinExistence type="predicted"/>
<dbReference type="Proteomes" id="UP001620626">
    <property type="component" value="Unassembled WGS sequence"/>
</dbReference>
<comment type="caution">
    <text evidence="2">The sequence shown here is derived from an EMBL/GenBank/DDBJ whole genome shotgun (WGS) entry which is preliminary data.</text>
</comment>
<organism evidence="2 3">
    <name type="scientific">Heterodera trifolii</name>
    <dbReference type="NCBI Taxonomy" id="157864"/>
    <lineage>
        <taxon>Eukaryota</taxon>
        <taxon>Metazoa</taxon>
        <taxon>Ecdysozoa</taxon>
        <taxon>Nematoda</taxon>
        <taxon>Chromadorea</taxon>
        <taxon>Rhabditida</taxon>
        <taxon>Tylenchina</taxon>
        <taxon>Tylenchomorpha</taxon>
        <taxon>Tylenchoidea</taxon>
        <taxon>Heteroderidae</taxon>
        <taxon>Heteroderinae</taxon>
        <taxon>Heterodera</taxon>
    </lineage>
</organism>
<dbReference type="AlphaFoldDB" id="A0ABD2M326"/>
<sequence>MRLRLNAIVSLRLINTFLFVWLMLRMPTFYEKIKQWTEYFLQKERHNFGTSSFSFSAVSNFLFFPLGSVRLEAIRMNEMLAKRSPFACQKKRKKAAINAAKGDDDGIFFFCAESFPEKGENKKFQYKNESEKILFINWPKKGHQQNNTTTKWENLDKNEDELVFVEFAESDNINSAAWRRLEAKKWQIKLIKLEFNATNKESEPKIAQFLKHIEWQIERLKFRHLFLMLRPTDYPNSKSGNEQNSATILFFWYRFIHKLFFKWHFAIVGLRTIGKCGQMLQTFDMKHCEWRINFAKFENFGQVEDIPSFGSGSPSEEKLRFFHLLLGNSNKNCRFPSNLDKFSSENWPCAPFNGAKFNKIVFIRYRNFRLKIDERKNALATLGKCAEKVETVILYPPENSDAAEMNLCVTTSHCFKNCTEFREANCNLTLSIKNLGTFLDEFVQNLSERSIGLLLDLDGFEWEVLESIDESQKHCANWMKRVEELSLRIRLWEMEESENWRRFYLRLLQLEECGGFERIFSKKIGNWNIQIIYRKKATKRQPK</sequence>
<keyword evidence="1" id="KW-0812">Transmembrane</keyword>
<accession>A0ABD2M326</accession>
<feature type="transmembrane region" description="Helical" evidence="1">
    <location>
        <begin position="7"/>
        <end position="24"/>
    </location>
</feature>
<reference evidence="2 3" key="1">
    <citation type="submission" date="2024-10" db="EMBL/GenBank/DDBJ databases">
        <authorList>
            <person name="Kim D."/>
        </authorList>
    </citation>
    <scope>NUCLEOTIDE SEQUENCE [LARGE SCALE GENOMIC DNA]</scope>
    <source>
        <strain evidence="2">BH-2024</strain>
    </source>
</reference>
<keyword evidence="1" id="KW-1133">Transmembrane helix</keyword>
<keyword evidence="1" id="KW-0472">Membrane</keyword>
<protein>
    <submittedName>
        <fullName evidence="2">Uncharacterized protein</fullName>
    </submittedName>
</protein>
<gene>
    <name evidence="2" type="ORF">niasHT_000439</name>
</gene>
<dbReference type="EMBL" id="JBICBT010000174">
    <property type="protein sequence ID" value="KAL3121874.1"/>
    <property type="molecule type" value="Genomic_DNA"/>
</dbReference>
<name>A0ABD2M326_9BILA</name>
<evidence type="ECO:0000313" key="2">
    <source>
        <dbReference type="EMBL" id="KAL3121874.1"/>
    </source>
</evidence>
<evidence type="ECO:0000313" key="3">
    <source>
        <dbReference type="Proteomes" id="UP001620626"/>
    </source>
</evidence>
<keyword evidence="3" id="KW-1185">Reference proteome</keyword>